<feature type="compositionally biased region" description="Polar residues" evidence="1">
    <location>
        <begin position="49"/>
        <end position="58"/>
    </location>
</feature>
<sequence length="64" mass="6693">MRFLGFFCKGGEVAKDLADSVISGFVQSLLEGAVAFGVPRACGDDPAETTENQVTGESSPRLRG</sequence>
<feature type="region of interest" description="Disordered" evidence="1">
    <location>
        <begin position="41"/>
        <end position="64"/>
    </location>
</feature>
<protein>
    <submittedName>
        <fullName evidence="2">Uncharacterized protein</fullName>
    </submittedName>
</protein>
<evidence type="ECO:0000313" key="3">
    <source>
        <dbReference type="Proteomes" id="UP000053528"/>
    </source>
</evidence>
<gene>
    <name evidence="2" type="ORF">HMPREF2128_05420</name>
</gene>
<dbReference type="AlphaFoldDB" id="A0A095YEG0"/>
<evidence type="ECO:0000256" key="1">
    <source>
        <dbReference type="SAM" id="MobiDB-lite"/>
    </source>
</evidence>
<dbReference type="EMBL" id="JRNH01000014">
    <property type="protein sequence ID" value="KGF20506.1"/>
    <property type="molecule type" value="Genomic_DNA"/>
</dbReference>
<accession>A0A095YEG0</accession>
<dbReference type="Proteomes" id="UP000053528">
    <property type="component" value="Unassembled WGS sequence"/>
</dbReference>
<evidence type="ECO:0000313" key="2">
    <source>
        <dbReference type="EMBL" id="KGF20506.1"/>
    </source>
</evidence>
<name>A0A095YEG0_9MICC</name>
<comment type="caution">
    <text evidence="2">The sequence shown here is derived from an EMBL/GenBank/DDBJ whole genome shotgun (WGS) entry which is preliminary data.</text>
</comment>
<organism evidence="2 3">
    <name type="scientific">Pseudoglutamicibacter albus DNF00011</name>
    <dbReference type="NCBI Taxonomy" id="1401063"/>
    <lineage>
        <taxon>Bacteria</taxon>
        <taxon>Bacillati</taxon>
        <taxon>Actinomycetota</taxon>
        <taxon>Actinomycetes</taxon>
        <taxon>Micrococcales</taxon>
        <taxon>Micrococcaceae</taxon>
        <taxon>Pseudoglutamicibacter</taxon>
    </lineage>
</organism>
<proteinExistence type="predicted"/>
<reference evidence="2 3" key="1">
    <citation type="submission" date="2014-07" db="EMBL/GenBank/DDBJ databases">
        <authorList>
            <person name="McCorrison J."/>
            <person name="Sanka R."/>
            <person name="Torralba M."/>
            <person name="Gillis M."/>
            <person name="Haft D.H."/>
            <person name="Methe B."/>
            <person name="Sutton G."/>
            <person name="Nelson K.E."/>
        </authorList>
    </citation>
    <scope>NUCLEOTIDE SEQUENCE [LARGE SCALE GENOMIC DNA]</scope>
    <source>
        <strain evidence="2 3">DNF00011</strain>
    </source>
</reference>